<dbReference type="Pfam" id="PF04000">
    <property type="entry name" value="Sas10_Utp3"/>
    <property type="match status" value="1"/>
</dbReference>
<dbReference type="InterPro" id="IPR007146">
    <property type="entry name" value="Sas10/Utp3/C1D"/>
</dbReference>
<evidence type="ECO:0000256" key="3">
    <source>
        <dbReference type="ARBA" id="ARBA00022553"/>
    </source>
</evidence>
<feature type="compositionally biased region" description="Acidic residues" evidence="5">
    <location>
        <begin position="45"/>
        <end position="56"/>
    </location>
</feature>
<evidence type="ECO:0000256" key="5">
    <source>
        <dbReference type="SAM" id="MobiDB-lite"/>
    </source>
</evidence>
<feature type="compositionally biased region" description="Acidic residues" evidence="5">
    <location>
        <begin position="540"/>
        <end position="550"/>
    </location>
</feature>
<dbReference type="InterPro" id="IPR018972">
    <property type="entry name" value="Sas10_C_dom"/>
</dbReference>
<feature type="compositionally biased region" description="Basic and acidic residues" evidence="5">
    <location>
        <begin position="494"/>
        <end position="503"/>
    </location>
</feature>
<feature type="domain" description="Sas10 C-terminal" evidence="6">
    <location>
        <begin position="587"/>
        <end position="658"/>
    </location>
</feature>
<feature type="compositionally biased region" description="Acidic residues" evidence="5">
    <location>
        <begin position="168"/>
        <end position="182"/>
    </location>
</feature>
<dbReference type="PANTHER" id="PTHR13237:SF8">
    <property type="entry name" value="SOMETHING ABOUT SILENCING PROTEIN 10"/>
    <property type="match status" value="1"/>
</dbReference>
<reference evidence="7" key="1">
    <citation type="submission" date="2023-03" db="EMBL/GenBank/DDBJ databases">
        <title>Chromosome-scale reference genome and RAD-based genetic map of yellow starthistle (Centaurea solstitialis) reveal putative structural variation and QTLs associated with invader traits.</title>
        <authorList>
            <person name="Reatini B."/>
            <person name="Cang F.A."/>
            <person name="Jiang Q."/>
            <person name="Mckibben M.T.W."/>
            <person name="Barker M.S."/>
            <person name="Rieseberg L.H."/>
            <person name="Dlugosch K.M."/>
        </authorList>
    </citation>
    <scope>NUCLEOTIDE SEQUENCE</scope>
    <source>
        <strain evidence="7">CAN-66</strain>
        <tissue evidence="7">Leaf</tissue>
    </source>
</reference>
<evidence type="ECO:0000256" key="1">
    <source>
        <dbReference type="ARBA" id="ARBA00004123"/>
    </source>
</evidence>
<dbReference type="EMBL" id="JARYMX010000007">
    <property type="protein sequence ID" value="KAJ9541389.1"/>
    <property type="molecule type" value="Genomic_DNA"/>
</dbReference>
<organism evidence="7 8">
    <name type="scientific">Centaurea solstitialis</name>
    <name type="common">yellow star-thistle</name>
    <dbReference type="NCBI Taxonomy" id="347529"/>
    <lineage>
        <taxon>Eukaryota</taxon>
        <taxon>Viridiplantae</taxon>
        <taxon>Streptophyta</taxon>
        <taxon>Embryophyta</taxon>
        <taxon>Tracheophyta</taxon>
        <taxon>Spermatophyta</taxon>
        <taxon>Magnoliopsida</taxon>
        <taxon>eudicotyledons</taxon>
        <taxon>Gunneridae</taxon>
        <taxon>Pentapetalae</taxon>
        <taxon>asterids</taxon>
        <taxon>campanulids</taxon>
        <taxon>Asterales</taxon>
        <taxon>Asteraceae</taxon>
        <taxon>Carduoideae</taxon>
        <taxon>Cardueae</taxon>
        <taxon>Centaureinae</taxon>
        <taxon>Centaurea</taxon>
    </lineage>
</organism>
<feature type="region of interest" description="Disordered" evidence="5">
    <location>
        <begin position="598"/>
        <end position="660"/>
    </location>
</feature>
<comment type="subcellular location">
    <subcellularLocation>
        <location evidence="1">Nucleus</location>
    </subcellularLocation>
</comment>
<evidence type="ECO:0000313" key="8">
    <source>
        <dbReference type="Proteomes" id="UP001172457"/>
    </source>
</evidence>
<evidence type="ECO:0000313" key="7">
    <source>
        <dbReference type="EMBL" id="KAJ9541389.1"/>
    </source>
</evidence>
<dbReference type="GO" id="GO:0000462">
    <property type="term" value="P:maturation of SSU-rRNA from tricistronic rRNA transcript (SSU-rRNA, 5.8S rRNA, LSU-rRNA)"/>
    <property type="evidence" value="ECO:0007669"/>
    <property type="project" value="TreeGrafter"/>
</dbReference>
<gene>
    <name evidence="7" type="ORF">OSB04_027895</name>
</gene>
<dbReference type="Proteomes" id="UP001172457">
    <property type="component" value="Chromosome 7"/>
</dbReference>
<protein>
    <recommendedName>
        <fullName evidence="6">Sas10 C-terminal domain-containing protein</fullName>
    </recommendedName>
</protein>
<feature type="region of interest" description="Disordered" evidence="5">
    <location>
        <begin position="1"/>
        <end position="196"/>
    </location>
</feature>
<keyword evidence="8" id="KW-1185">Reference proteome</keyword>
<comment type="caution">
    <text evidence="7">The sequence shown here is derived from an EMBL/GenBank/DDBJ whole genome shotgun (WGS) entry which is preliminary data.</text>
</comment>
<name>A0AA38SG75_9ASTR</name>
<dbReference type="PANTHER" id="PTHR13237">
    <property type="entry name" value="SOMETHING ABOUT SILENCING PROTEIN 10-RELATED"/>
    <property type="match status" value="1"/>
</dbReference>
<feature type="compositionally biased region" description="Acidic residues" evidence="5">
    <location>
        <begin position="63"/>
        <end position="85"/>
    </location>
</feature>
<dbReference type="GO" id="GO:0032040">
    <property type="term" value="C:small-subunit processome"/>
    <property type="evidence" value="ECO:0007669"/>
    <property type="project" value="TreeGrafter"/>
</dbReference>
<evidence type="ECO:0000256" key="4">
    <source>
        <dbReference type="ARBA" id="ARBA00023242"/>
    </source>
</evidence>
<feature type="compositionally biased region" description="Polar residues" evidence="5">
    <location>
        <begin position="11"/>
        <end position="22"/>
    </location>
</feature>
<feature type="compositionally biased region" description="Basic residues" evidence="5">
    <location>
        <begin position="601"/>
        <end position="626"/>
    </location>
</feature>
<sequence>MAKGSRGPKSTGKTPNKRPSTFSDKDMDDEIDVFHKQRDIVPLNLDDDIGESDEDNEQHVFQIEDESDEDEQEEDEEEDDSEDDTQLTGFAAKIAKQHKSLKAKIGGAADETQDDAEDEEHKSVAWGRNKGIYYDNDKGESSEDEEEAEVLRLQNEKMKLYSNADHGLEDDDEDESEGEPTFEENLRKGKVPSKATVDHAAQDEADTGYEVVMKDPSSLSKEEQMDIVYNSAPELVGLLSELNEAVEQLETKVDPILSKLKEEKNLNKTGIQYMELKKQLLLSYCQAITFHLLLKSEGHSVRDHPVLARLVEIKNLLDKMKPLDENLSSEVEDFLKKQATTTMLDSPEEISAIDPISLVNNSKTTVVLSETQKEPHVETKFVKMNTVDGDNGGKRKRQNEQMGLQSVEMLKVRAALEEKLKQKGVFNLKATKTDGVKKNLKPLNGKLEALDDFDDDAFDIEGNRNKLSNAMPSSRLSQLVTQAKKPRVISGDDDLPKRDDIGERRRKHEMRVLAGAGVQSDDDLHDDEPGALEGDGVNDTNEDSETDSESDLYKETKMKRDAKLAAKAQKYSRTTPSAVAVPETLSDGKRHINYEMEKNRGLTRKRNKDLKNPRKKYKLKHKKKEVARKGQVREHRKPAGPYGGEGSGINTISRSIRFKS</sequence>
<dbReference type="Pfam" id="PF09368">
    <property type="entry name" value="Sas10"/>
    <property type="match status" value="1"/>
</dbReference>
<feature type="compositionally biased region" description="Acidic residues" evidence="5">
    <location>
        <begin position="520"/>
        <end position="530"/>
    </location>
</feature>
<keyword evidence="3" id="KW-0597">Phosphoprotein</keyword>
<evidence type="ECO:0000256" key="2">
    <source>
        <dbReference type="ARBA" id="ARBA00010979"/>
    </source>
</evidence>
<accession>A0AA38SG75</accession>
<evidence type="ECO:0000259" key="6">
    <source>
        <dbReference type="Pfam" id="PF09368"/>
    </source>
</evidence>
<feature type="region of interest" description="Disordered" evidence="5">
    <location>
        <begin position="482"/>
        <end position="554"/>
    </location>
</feature>
<dbReference type="AlphaFoldDB" id="A0AA38SG75"/>
<comment type="similarity">
    <text evidence="2">Belongs to the SAS10 family.</text>
</comment>
<proteinExistence type="inferred from homology"/>
<keyword evidence="4" id="KW-0539">Nucleus</keyword>